<dbReference type="EMBL" id="LACI01001219">
    <property type="protein sequence ID" value="KJU84954.1"/>
    <property type="molecule type" value="Genomic_DNA"/>
</dbReference>
<comment type="caution">
    <text evidence="1">The sequence shown here is derived from an EMBL/GenBank/DDBJ whole genome shotgun (WGS) entry which is preliminary data.</text>
</comment>
<evidence type="ECO:0000313" key="2">
    <source>
        <dbReference type="Proteomes" id="UP000033423"/>
    </source>
</evidence>
<dbReference type="Proteomes" id="UP000033423">
    <property type="component" value="Unassembled WGS sequence"/>
</dbReference>
<organism evidence="1 2">
    <name type="scientific">Candidatus Magnetobacterium bavaricum</name>
    <dbReference type="NCBI Taxonomy" id="29290"/>
    <lineage>
        <taxon>Bacteria</taxon>
        <taxon>Pseudomonadati</taxon>
        <taxon>Nitrospirota</taxon>
        <taxon>Thermodesulfovibrionia</taxon>
        <taxon>Thermodesulfovibrionales</taxon>
        <taxon>Candidatus Magnetobacteriaceae</taxon>
        <taxon>Candidatus Magnetobacterium</taxon>
    </lineage>
</organism>
<evidence type="ECO:0000313" key="1">
    <source>
        <dbReference type="EMBL" id="KJU84954.1"/>
    </source>
</evidence>
<name>A0A0F3GSQ2_9BACT</name>
<sequence length="50" mass="5191">MNSIADFDLIKHKIYGIFTGSRGLASFMPVRLAPCRGGKGEGGGGEAPLP</sequence>
<gene>
    <name evidence="1" type="ORF">MBAV_002856</name>
</gene>
<proteinExistence type="predicted"/>
<keyword evidence="2" id="KW-1185">Reference proteome</keyword>
<dbReference type="AlphaFoldDB" id="A0A0F3GSQ2"/>
<reference evidence="1 2" key="1">
    <citation type="submission" date="2015-02" db="EMBL/GenBank/DDBJ databases">
        <title>Single-cell genomics of uncultivated deep-branching MTB reveals a conserved set of magnetosome genes.</title>
        <authorList>
            <person name="Kolinko S."/>
            <person name="Richter M."/>
            <person name="Glockner F.O."/>
            <person name="Brachmann A."/>
            <person name="Schuler D."/>
        </authorList>
    </citation>
    <scope>NUCLEOTIDE SEQUENCE [LARGE SCALE GENOMIC DNA]</scope>
    <source>
        <strain evidence="1">TM-1</strain>
    </source>
</reference>
<accession>A0A0F3GSQ2</accession>
<protein>
    <submittedName>
        <fullName evidence="1">Uncharacterized protein</fullName>
    </submittedName>
</protein>